<evidence type="ECO:0000259" key="1">
    <source>
        <dbReference type="Pfam" id="PF12887"/>
    </source>
</evidence>
<protein>
    <submittedName>
        <fullName evidence="2">SICAvar, type I</fullName>
    </submittedName>
</protein>
<feature type="non-terminal residue" evidence="2">
    <location>
        <position position="336"/>
    </location>
</feature>
<dbReference type="InParanoid" id="A0A6H5FTT2"/>
<keyword evidence="3" id="KW-1185">Reference proteome</keyword>
<evidence type="ECO:0000313" key="3">
    <source>
        <dbReference type="Proteomes" id="UP000031513"/>
    </source>
</evidence>
<dbReference type="Proteomes" id="UP000031513">
    <property type="component" value="Unassembled WGS sequence"/>
</dbReference>
<comment type="caution">
    <text evidence="2">The sequence shown here is derived from an EMBL/GenBank/DDBJ whole genome shotgun (WGS) entry which is preliminary data.</text>
</comment>
<dbReference type="EMBL" id="CADCXE010000021">
    <property type="protein sequence ID" value="CAA9991384.1"/>
    <property type="molecule type" value="Genomic_DNA"/>
</dbReference>
<proteinExistence type="predicted"/>
<dbReference type="VEuPathDB" id="PlasmoDB:PKNH_0002200"/>
<gene>
    <name evidence="2" type="ORF">PKNH_0002200</name>
</gene>
<sequence length="336" mass="37032">MTTSTDGNDLLKAWLNNWMSANSATAVAGPDAEQRAKEITAKLKGNVEEAWDKLKTSLLLSEADEITNLCEREPWNVTTKGSGGKSFEGEYKKDLCKGLMGIRYFMSGITEKTGRQVTVEEDLTEDQWFARCTVGTLALSDIYGDHCKLNEVISGISEEVEGNLKKYLTDVKNQAMIKKCVGKVDSTALMIGKAVLGGTIRKWAQEERIKEEENGKAWRLGQLWQDRWKHVCSGDKKSLRITDGKRKEELNKNKDSMVQFMSLGNGQSSSGGQASTVADILADPDNNYTFKEDALQKVFMEAIESASNGGTGTIGSDELTKAITENLEKVTEEKTG</sequence>
<dbReference type="KEGG" id="pkn:PKNH_0002200"/>
<dbReference type="GeneID" id="62347968"/>
<evidence type="ECO:0000313" key="2">
    <source>
        <dbReference type="EMBL" id="CAA9991384.1"/>
    </source>
</evidence>
<organism evidence="2 3">
    <name type="scientific">Plasmodium knowlesi (strain H)</name>
    <dbReference type="NCBI Taxonomy" id="5851"/>
    <lineage>
        <taxon>Eukaryota</taxon>
        <taxon>Sar</taxon>
        <taxon>Alveolata</taxon>
        <taxon>Apicomplexa</taxon>
        <taxon>Aconoidasida</taxon>
        <taxon>Haemosporida</taxon>
        <taxon>Plasmodiidae</taxon>
        <taxon>Plasmodium</taxon>
        <taxon>Plasmodium (Plasmodium)</taxon>
    </lineage>
</organism>
<dbReference type="OrthoDB" id="10673052at2759"/>
<reference evidence="2" key="1">
    <citation type="submission" date="2020-02" db="EMBL/GenBank/DDBJ databases">
        <authorList>
            <consortium name="Pathogen Informatics"/>
        </authorList>
    </citation>
    <scope>NUCLEOTIDE SEQUENCE [LARGE SCALE GENOMIC DNA]</scope>
    <source>
        <strain evidence="2">H</strain>
    </source>
</reference>
<accession>A0A6H5FTT2</accession>
<dbReference type="AlphaFoldDB" id="A0A6H5FTT2"/>
<dbReference type="InterPro" id="IPR024290">
    <property type="entry name" value="SICA_extracell_a"/>
</dbReference>
<name>A0A6H5FTT2_PLAKH</name>
<dbReference type="Pfam" id="PF12887">
    <property type="entry name" value="SICA_alpha"/>
    <property type="match status" value="1"/>
</dbReference>
<dbReference type="RefSeq" id="XP_038970115.1">
    <property type="nucleotide sequence ID" value="XM_039113449.1"/>
</dbReference>
<feature type="domain" description="Schizont-infected cell agglutination extracellular alpha" evidence="1">
    <location>
        <begin position="9"/>
        <end position="203"/>
    </location>
</feature>